<dbReference type="Pfam" id="PF21863">
    <property type="entry name" value="HTH_67"/>
    <property type="match status" value="1"/>
</dbReference>
<comment type="caution">
    <text evidence="1">The sequence shown here is derived from an EMBL/GenBank/DDBJ whole genome shotgun (WGS) entry which is preliminary data.</text>
</comment>
<organism evidence="1 2">
    <name type="scientific">Brevibacterium casei</name>
    <dbReference type="NCBI Taxonomy" id="33889"/>
    <lineage>
        <taxon>Bacteria</taxon>
        <taxon>Bacillati</taxon>
        <taxon>Actinomycetota</taxon>
        <taxon>Actinomycetes</taxon>
        <taxon>Micrococcales</taxon>
        <taxon>Brevibacteriaceae</taxon>
        <taxon>Brevibacterium</taxon>
    </lineage>
</organism>
<gene>
    <name evidence="1" type="ORF">B8X04_08420</name>
</gene>
<proteinExistence type="predicted"/>
<dbReference type="NCBIfam" id="NF047719">
    <property type="entry name" value="SCO6745_fam_HTH"/>
    <property type="match status" value="1"/>
</dbReference>
<dbReference type="InterPro" id="IPR054058">
    <property type="entry name" value="HTH_67"/>
</dbReference>
<reference evidence="1 2" key="1">
    <citation type="submission" date="2017-04" db="EMBL/GenBank/DDBJ databases">
        <title>Kefir bacterial isolates.</title>
        <authorList>
            <person name="Kim Y."/>
            <person name="Blasche S."/>
            <person name="Patil K.R."/>
        </authorList>
    </citation>
    <scope>NUCLEOTIDE SEQUENCE [LARGE SCALE GENOMIC DNA]</scope>
    <source>
        <strain evidence="1 2">OG2</strain>
    </source>
</reference>
<evidence type="ECO:0008006" key="3">
    <source>
        <dbReference type="Google" id="ProtNLM"/>
    </source>
</evidence>
<evidence type="ECO:0000313" key="2">
    <source>
        <dbReference type="Proteomes" id="UP000216867"/>
    </source>
</evidence>
<dbReference type="Proteomes" id="UP000216867">
    <property type="component" value="Unassembled WGS sequence"/>
</dbReference>
<dbReference type="RefSeq" id="WP_095375983.1">
    <property type="nucleotide sequence ID" value="NZ_NCWY01000006.1"/>
</dbReference>
<protein>
    <recommendedName>
        <fullName evidence="3">SalK</fullName>
    </recommendedName>
</protein>
<dbReference type="AlphaFoldDB" id="A0A269ZDA1"/>
<dbReference type="EMBL" id="NCWY01000006">
    <property type="protein sequence ID" value="PAK95762.1"/>
    <property type="molecule type" value="Genomic_DNA"/>
</dbReference>
<sequence>MDMTRTQNIRTLSARLNSFHSSIYFSETVGRSYAELGLEPGVEANMAARSAPMGRVTAGVVAGTFSNYSPEFIATIVPRVWDIVSPDVMVSARFDAVSLYFDELFGTRDDIALLTEAATELTTALAPVRADLDFSGRALAAATAAAVDAHTPATAFEALWDTATVLREFRGDGHVAALVTAGVSGIEALLLDVATGAAFKPRAAQKTRGWSDEAWQSAQEGLAEAGLITLGTDDRGYPLPEITASGRQLKEEIEILTDGTVTAAWSALSDEQIAALVSPSRTLVKVFAQAGAFPASIFAQSAKKTS</sequence>
<accession>A0A269ZDA1</accession>
<evidence type="ECO:0000313" key="1">
    <source>
        <dbReference type="EMBL" id="PAK95762.1"/>
    </source>
</evidence>
<name>A0A269ZDA1_9MICO</name>